<accession>A0A2U1KRP6</accession>
<keyword evidence="1" id="KW-0813">Transport</keyword>
<evidence type="ECO:0000313" key="2">
    <source>
        <dbReference type="EMBL" id="PWA39432.1"/>
    </source>
</evidence>
<keyword evidence="3" id="KW-1185">Reference proteome</keyword>
<evidence type="ECO:0000256" key="1">
    <source>
        <dbReference type="ARBA" id="ARBA00022448"/>
    </source>
</evidence>
<dbReference type="PANTHER" id="PTHR19241">
    <property type="entry name" value="ATP-BINDING CASSETTE TRANSPORTER"/>
    <property type="match status" value="1"/>
</dbReference>
<proteinExistence type="predicted"/>
<name>A0A2U1KRP6_ARTAN</name>
<organism evidence="2 3">
    <name type="scientific">Artemisia annua</name>
    <name type="common">Sweet wormwood</name>
    <dbReference type="NCBI Taxonomy" id="35608"/>
    <lineage>
        <taxon>Eukaryota</taxon>
        <taxon>Viridiplantae</taxon>
        <taxon>Streptophyta</taxon>
        <taxon>Embryophyta</taxon>
        <taxon>Tracheophyta</taxon>
        <taxon>Spermatophyta</taxon>
        <taxon>Magnoliopsida</taxon>
        <taxon>eudicotyledons</taxon>
        <taxon>Gunneridae</taxon>
        <taxon>Pentapetalae</taxon>
        <taxon>asterids</taxon>
        <taxon>campanulids</taxon>
        <taxon>Asterales</taxon>
        <taxon>Asteraceae</taxon>
        <taxon>Asteroideae</taxon>
        <taxon>Anthemideae</taxon>
        <taxon>Artemisiinae</taxon>
        <taxon>Artemisia</taxon>
    </lineage>
</organism>
<dbReference type="Proteomes" id="UP000245207">
    <property type="component" value="Unassembled WGS sequence"/>
</dbReference>
<sequence length="424" mass="48035">MGTNFDIKVWGLIVVIQMCDILDSKRSWVAQAIYYAIILIGIKNLKTVQPVFATDLTVFYRESAAGMYSSLPYATGHSLSTHVIEEIPYASGHYFTKTRYRLLKSQVSTGNHGHAKCHFCKGRRPFSYYVVTKCNKLLAWNLSSINFPFVSLSFGNIVSPCNTITTKCWSDAGTNKLGKTNARGTHRLNSLANQEVVDNNNNDMMHKTPFYFGLFPPKSLGHFWPDFPAYFGELLSLISVKQEEEIQFSCITETCCFKKPVPWLGDMWVAAIVVCRLWGIYAYSDLRLILIAFKQSAHQFCRETQKQSAVVLIAIYFTGFVKPFEVFAAKPVETKKRLILCKLIQLSTTKRAYVLEIRRVFPQSRYFLKVPNCIDKLAQIDFRGTVHINKAEHYGKQNMDGRSDLVIGRASTGDTSAALSHFLA</sequence>
<reference evidence="2 3" key="1">
    <citation type="journal article" date="2018" name="Mol. Plant">
        <title>The genome of Artemisia annua provides insight into the evolution of Asteraceae family and artemisinin biosynthesis.</title>
        <authorList>
            <person name="Shen Q."/>
            <person name="Zhang L."/>
            <person name="Liao Z."/>
            <person name="Wang S."/>
            <person name="Yan T."/>
            <person name="Shi P."/>
            <person name="Liu M."/>
            <person name="Fu X."/>
            <person name="Pan Q."/>
            <person name="Wang Y."/>
            <person name="Lv Z."/>
            <person name="Lu X."/>
            <person name="Zhang F."/>
            <person name="Jiang W."/>
            <person name="Ma Y."/>
            <person name="Chen M."/>
            <person name="Hao X."/>
            <person name="Li L."/>
            <person name="Tang Y."/>
            <person name="Lv G."/>
            <person name="Zhou Y."/>
            <person name="Sun X."/>
            <person name="Brodelius P.E."/>
            <person name="Rose J.K.C."/>
            <person name="Tang K."/>
        </authorList>
    </citation>
    <scope>NUCLEOTIDE SEQUENCE [LARGE SCALE GENOMIC DNA]</scope>
    <source>
        <strain evidence="3">cv. Huhao1</strain>
        <tissue evidence="2">Leaf</tissue>
    </source>
</reference>
<comment type="caution">
    <text evidence="2">The sequence shown here is derived from an EMBL/GenBank/DDBJ whole genome shotgun (WGS) entry which is preliminary data.</text>
</comment>
<dbReference type="STRING" id="35608.A0A2U1KRP6"/>
<dbReference type="EMBL" id="PKPP01014645">
    <property type="protein sequence ID" value="PWA39432.1"/>
    <property type="molecule type" value="Genomic_DNA"/>
</dbReference>
<protein>
    <submittedName>
        <fullName evidence="2">Pigment permease</fullName>
    </submittedName>
</protein>
<dbReference type="AlphaFoldDB" id="A0A2U1KRP6"/>
<gene>
    <name evidence="2" type="ORF">CTI12_AA570660</name>
</gene>
<evidence type="ECO:0000313" key="3">
    <source>
        <dbReference type="Proteomes" id="UP000245207"/>
    </source>
</evidence>